<reference evidence="3" key="1">
    <citation type="submission" date="2023-07" db="EMBL/GenBank/DDBJ databases">
        <title>Molecular identification of indigenous halophilic bacteria isolated from red sea cost, biodegradation of synthetic dyes and assessment of degraded metabolite toxicity.</title>
        <authorList>
            <person name="Chaieb K."/>
            <person name="Altayb H.N."/>
        </authorList>
    </citation>
    <scope>NUCLEOTIDE SEQUENCE [LARGE SCALE GENOMIC DNA]</scope>
    <source>
        <strain evidence="3">K20</strain>
    </source>
</reference>
<dbReference type="EMBL" id="JAIWIU010000048">
    <property type="protein sequence ID" value="MCA2016142.1"/>
    <property type="molecule type" value="Genomic_DNA"/>
</dbReference>
<dbReference type="Proteomes" id="UP001199044">
    <property type="component" value="Unassembled WGS sequence"/>
</dbReference>
<sequence length="317" mass="35714">MNSNLKYASLASLIVGCTTAQYVFADTDSIMEAPMAEQYQNSQYEKSSIIPATALAAVKQKAIQQQKSQYTSPVYYKGLSDKPVYIPSLDVTTRYDKDKQLIYTVDGIDFTLTQDDKVIARNWNLNAEDWVKYKYIMKYMPRGNWTPGLDPLLALGNLSKDTRDQARYARIENDLQINRQKREAAFADMGQQVVPKVEKPKATGRITGKLGGQYKRLKTLFVDMKSCDNSCILFVTRAVISTSANTKLNIVATGGTNEDLMQLLIKAGSNEKHIQKMNFNLNAEEHNPDVSAYSDGGTVPYYILQDDVNTHIKHIHR</sequence>
<evidence type="ECO:0008006" key="4">
    <source>
        <dbReference type="Google" id="ProtNLM"/>
    </source>
</evidence>
<evidence type="ECO:0000256" key="1">
    <source>
        <dbReference type="SAM" id="SignalP"/>
    </source>
</evidence>
<evidence type="ECO:0000313" key="3">
    <source>
        <dbReference type="Proteomes" id="UP001199044"/>
    </source>
</evidence>
<accession>A0ABS7YKD9</accession>
<keyword evidence="1" id="KW-0732">Signal</keyword>
<name>A0ABS7YKD9_9VIBR</name>
<gene>
    <name evidence="2" type="ORF">LDJ79_08470</name>
</gene>
<organism evidence="2 3">
    <name type="scientific">Vibrio tritonius</name>
    <dbReference type="NCBI Taxonomy" id="1435069"/>
    <lineage>
        <taxon>Bacteria</taxon>
        <taxon>Pseudomonadati</taxon>
        <taxon>Pseudomonadota</taxon>
        <taxon>Gammaproteobacteria</taxon>
        <taxon>Vibrionales</taxon>
        <taxon>Vibrionaceae</taxon>
        <taxon>Vibrio</taxon>
    </lineage>
</organism>
<proteinExistence type="predicted"/>
<feature type="signal peptide" evidence="1">
    <location>
        <begin position="1"/>
        <end position="25"/>
    </location>
</feature>
<evidence type="ECO:0000313" key="2">
    <source>
        <dbReference type="EMBL" id="MCA2016142.1"/>
    </source>
</evidence>
<protein>
    <recommendedName>
        <fullName evidence="4">Lipoprotein</fullName>
    </recommendedName>
</protein>
<comment type="caution">
    <text evidence="2">The sequence shown here is derived from an EMBL/GenBank/DDBJ whole genome shotgun (WGS) entry which is preliminary data.</text>
</comment>
<dbReference type="PROSITE" id="PS51257">
    <property type="entry name" value="PROKAR_LIPOPROTEIN"/>
    <property type="match status" value="1"/>
</dbReference>
<feature type="chain" id="PRO_5045994615" description="Lipoprotein" evidence="1">
    <location>
        <begin position="26"/>
        <end position="317"/>
    </location>
</feature>
<dbReference type="RefSeq" id="WP_225250270.1">
    <property type="nucleotide sequence ID" value="NZ_CP152308.1"/>
</dbReference>
<keyword evidence="3" id="KW-1185">Reference proteome</keyword>